<dbReference type="EMBL" id="CADCXU010012654">
    <property type="protein sequence ID" value="CAB0002573.1"/>
    <property type="molecule type" value="Genomic_DNA"/>
</dbReference>
<evidence type="ECO:0000313" key="2">
    <source>
        <dbReference type="Proteomes" id="UP000479000"/>
    </source>
</evidence>
<protein>
    <submittedName>
        <fullName evidence="1">Uncharacterized protein</fullName>
    </submittedName>
</protein>
<gene>
    <name evidence="1" type="ORF">NTEN_LOCUS8360</name>
</gene>
<feature type="non-terminal residue" evidence="1">
    <location>
        <position position="56"/>
    </location>
</feature>
<name>A0A6H5GHN4_9HEMI</name>
<keyword evidence="2" id="KW-1185">Reference proteome</keyword>
<proteinExistence type="predicted"/>
<sequence>MNPQLCDTDTNVVSSIGLCFHRSLTMCTFLADDLPGHVFLELRPCHLNEDALPRKR</sequence>
<evidence type="ECO:0000313" key="1">
    <source>
        <dbReference type="EMBL" id="CAB0002573.1"/>
    </source>
</evidence>
<dbReference type="Proteomes" id="UP000479000">
    <property type="component" value="Unassembled WGS sequence"/>
</dbReference>
<accession>A0A6H5GHN4</accession>
<dbReference type="AlphaFoldDB" id="A0A6H5GHN4"/>
<organism evidence="1 2">
    <name type="scientific">Nesidiocoris tenuis</name>
    <dbReference type="NCBI Taxonomy" id="355587"/>
    <lineage>
        <taxon>Eukaryota</taxon>
        <taxon>Metazoa</taxon>
        <taxon>Ecdysozoa</taxon>
        <taxon>Arthropoda</taxon>
        <taxon>Hexapoda</taxon>
        <taxon>Insecta</taxon>
        <taxon>Pterygota</taxon>
        <taxon>Neoptera</taxon>
        <taxon>Paraneoptera</taxon>
        <taxon>Hemiptera</taxon>
        <taxon>Heteroptera</taxon>
        <taxon>Panheteroptera</taxon>
        <taxon>Cimicomorpha</taxon>
        <taxon>Miridae</taxon>
        <taxon>Dicyphina</taxon>
        <taxon>Nesidiocoris</taxon>
    </lineage>
</organism>
<reference evidence="1 2" key="1">
    <citation type="submission" date="2020-02" db="EMBL/GenBank/DDBJ databases">
        <authorList>
            <person name="Ferguson B K."/>
        </authorList>
    </citation>
    <scope>NUCLEOTIDE SEQUENCE [LARGE SCALE GENOMIC DNA]</scope>
</reference>